<evidence type="ECO:0000313" key="3">
    <source>
        <dbReference type="EMBL" id="KAH8988874.1"/>
    </source>
</evidence>
<evidence type="ECO:0000256" key="1">
    <source>
        <dbReference type="SAM" id="MobiDB-lite"/>
    </source>
</evidence>
<keyword evidence="4" id="KW-1185">Reference proteome</keyword>
<comment type="caution">
    <text evidence="3">The sequence shown here is derived from an EMBL/GenBank/DDBJ whole genome shotgun (WGS) entry which is preliminary data.</text>
</comment>
<keyword evidence="2" id="KW-1133">Transmembrane helix</keyword>
<evidence type="ECO:0000313" key="4">
    <source>
        <dbReference type="Proteomes" id="UP001201163"/>
    </source>
</evidence>
<feature type="transmembrane region" description="Helical" evidence="2">
    <location>
        <begin position="125"/>
        <end position="151"/>
    </location>
</feature>
<evidence type="ECO:0000256" key="2">
    <source>
        <dbReference type="SAM" id="Phobius"/>
    </source>
</evidence>
<keyword evidence="2" id="KW-0812">Transmembrane</keyword>
<protein>
    <submittedName>
        <fullName evidence="3">Uncharacterized protein</fullName>
    </submittedName>
</protein>
<organism evidence="3 4">
    <name type="scientific">Lactarius akahatsu</name>
    <dbReference type="NCBI Taxonomy" id="416441"/>
    <lineage>
        <taxon>Eukaryota</taxon>
        <taxon>Fungi</taxon>
        <taxon>Dikarya</taxon>
        <taxon>Basidiomycota</taxon>
        <taxon>Agaricomycotina</taxon>
        <taxon>Agaricomycetes</taxon>
        <taxon>Russulales</taxon>
        <taxon>Russulaceae</taxon>
        <taxon>Lactarius</taxon>
    </lineage>
</organism>
<dbReference type="EMBL" id="JAKELL010000040">
    <property type="protein sequence ID" value="KAH8988874.1"/>
    <property type="molecule type" value="Genomic_DNA"/>
</dbReference>
<proteinExistence type="predicted"/>
<sequence length="256" mass="28075">MKPRDYCCCAIPVVNVGIYSTLTEQFALGIIAGTLSVATPQIVGAATPSIARWVFAIICYVGAMVQVLGFIGVAREKPILYRRYATLNTLVTVAAFSIAAKFFTAASDLTSEGEKMCEIFPWVDIGVMGGLWVLLAISQFYFFTIISGYGVGQRGDHEKYNSIYSMTGLNSDVPLANRSDPWDSRMDPIAGGGRYGHTRQESTQSDSAMLDKSFKDPSVEPVPQPTEFPSEQTSRPSHGQYDEYGDPYYRGAERPL</sequence>
<reference evidence="3" key="1">
    <citation type="submission" date="2022-01" db="EMBL/GenBank/DDBJ databases">
        <title>Comparative genomics reveals a dynamic genome evolution in the ectomycorrhizal milk-cap (Lactarius) mushrooms.</title>
        <authorList>
            <consortium name="DOE Joint Genome Institute"/>
            <person name="Lebreton A."/>
            <person name="Tang N."/>
            <person name="Kuo A."/>
            <person name="LaButti K."/>
            <person name="Drula E."/>
            <person name="Barry K."/>
            <person name="Clum A."/>
            <person name="Lipzen A."/>
            <person name="Mousain D."/>
            <person name="Ng V."/>
            <person name="Wang R."/>
            <person name="Wang X."/>
            <person name="Dai Y."/>
            <person name="Henrissat B."/>
            <person name="Grigoriev I.V."/>
            <person name="Guerin-Laguette A."/>
            <person name="Yu F."/>
            <person name="Martin F.M."/>
        </authorList>
    </citation>
    <scope>NUCLEOTIDE SEQUENCE</scope>
    <source>
        <strain evidence="3">QP</strain>
    </source>
</reference>
<accession>A0AAD4LCS1</accession>
<keyword evidence="2" id="KW-0472">Membrane</keyword>
<feature type="transmembrane region" description="Helical" evidence="2">
    <location>
        <begin position="50"/>
        <end position="73"/>
    </location>
</feature>
<name>A0AAD4LCS1_9AGAM</name>
<dbReference type="AlphaFoldDB" id="A0AAD4LCS1"/>
<dbReference type="Proteomes" id="UP001201163">
    <property type="component" value="Unassembled WGS sequence"/>
</dbReference>
<feature type="transmembrane region" description="Helical" evidence="2">
    <location>
        <begin position="85"/>
        <end position="105"/>
    </location>
</feature>
<feature type="region of interest" description="Disordered" evidence="1">
    <location>
        <begin position="179"/>
        <end position="256"/>
    </location>
</feature>
<feature type="compositionally biased region" description="Polar residues" evidence="1">
    <location>
        <begin position="227"/>
        <end position="237"/>
    </location>
</feature>
<gene>
    <name evidence="3" type="ORF">EDB92DRAFT_2054407</name>
</gene>